<dbReference type="EMBL" id="CAJNJQ010000471">
    <property type="protein sequence ID" value="CAE7080483.1"/>
    <property type="molecule type" value="Genomic_DNA"/>
</dbReference>
<evidence type="ECO:0000313" key="3">
    <source>
        <dbReference type="Proteomes" id="UP000663827"/>
    </source>
</evidence>
<comment type="caution">
    <text evidence="2">The sequence shown here is derived from an EMBL/GenBank/DDBJ whole genome shotgun (WGS) entry which is preliminary data.</text>
</comment>
<dbReference type="InterPro" id="IPR010259">
    <property type="entry name" value="S8pro/Inhibitor_I9"/>
</dbReference>
<sequence length="96" mass="10910">MSSPFTVPILRATRGVIRNKYNVSLKDNASLRSHLRWLQQQKLKSGDGSSECKVLYKHKFINAYTAVLIGPILEDLAKRDDVKSISESGMIVWENF</sequence>
<dbReference type="Pfam" id="PF05922">
    <property type="entry name" value="Inhibitor_I9"/>
    <property type="match status" value="1"/>
</dbReference>
<dbReference type="Proteomes" id="UP000663827">
    <property type="component" value="Unassembled WGS sequence"/>
</dbReference>
<gene>
    <name evidence="2" type="ORF">RDB_LOCUS23359</name>
</gene>
<dbReference type="AlphaFoldDB" id="A0A8H3HLJ2"/>
<evidence type="ECO:0000313" key="2">
    <source>
        <dbReference type="EMBL" id="CAE7080483.1"/>
    </source>
</evidence>
<dbReference type="SUPFAM" id="SSF54897">
    <property type="entry name" value="Protease propeptides/inhibitors"/>
    <property type="match status" value="1"/>
</dbReference>
<name>A0A8H3HLJ2_9AGAM</name>
<evidence type="ECO:0000259" key="1">
    <source>
        <dbReference type="Pfam" id="PF05922"/>
    </source>
</evidence>
<protein>
    <recommendedName>
        <fullName evidence="1">Inhibitor I9 domain-containing protein</fullName>
    </recommendedName>
</protein>
<reference evidence="2" key="1">
    <citation type="submission" date="2021-01" db="EMBL/GenBank/DDBJ databases">
        <authorList>
            <person name="Kaushik A."/>
        </authorList>
    </citation>
    <scope>NUCLEOTIDE SEQUENCE</scope>
    <source>
        <strain evidence="2">AG5</strain>
    </source>
</reference>
<feature type="domain" description="Inhibitor I9" evidence="1">
    <location>
        <begin position="25"/>
        <end position="88"/>
    </location>
</feature>
<proteinExistence type="predicted"/>
<accession>A0A8H3HLJ2</accession>
<organism evidence="2 3">
    <name type="scientific">Rhizoctonia solani</name>
    <dbReference type="NCBI Taxonomy" id="456999"/>
    <lineage>
        <taxon>Eukaryota</taxon>
        <taxon>Fungi</taxon>
        <taxon>Dikarya</taxon>
        <taxon>Basidiomycota</taxon>
        <taxon>Agaricomycotina</taxon>
        <taxon>Agaricomycetes</taxon>
        <taxon>Cantharellales</taxon>
        <taxon>Ceratobasidiaceae</taxon>
        <taxon>Rhizoctonia</taxon>
    </lineage>
</organism>